<evidence type="ECO:0000313" key="1">
    <source>
        <dbReference type="EMBL" id="OGY28633.1"/>
    </source>
</evidence>
<dbReference type="AlphaFoldDB" id="A0A1G1WLS7"/>
<organism evidence="1 2">
    <name type="scientific">Candidatus Woykebacteria bacterium RIFCSPHIGHO2_02_FULL_43_16b</name>
    <dbReference type="NCBI Taxonomy" id="1802601"/>
    <lineage>
        <taxon>Bacteria</taxon>
        <taxon>Candidatus Woykeibacteriota</taxon>
    </lineage>
</organism>
<name>A0A1G1WLS7_9BACT</name>
<dbReference type="Proteomes" id="UP000177821">
    <property type="component" value="Unassembled WGS sequence"/>
</dbReference>
<comment type="caution">
    <text evidence="1">The sequence shown here is derived from an EMBL/GenBank/DDBJ whole genome shotgun (WGS) entry which is preliminary data.</text>
</comment>
<evidence type="ECO:0000313" key="2">
    <source>
        <dbReference type="Proteomes" id="UP000177821"/>
    </source>
</evidence>
<protein>
    <submittedName>
        <fullName evidence="1">Uncharacterized protein</fullName>
    </submittedName>
</protein>
<gene>
    <name evidence="1" type="ORF">A3J50_03385</name>
</gene>
<proteinExistence type="predicted"/>
<sequence length="452" mass="50770">MAAIYCSICRVVDSVIKEEEVVTRDDLEEIVEGSGLWSVGNRLTHGFVLSPDVYRLDMARRIELEKLSAAIHDCLRGLSRVACISNHGTLGTSRAWAHIASVCRAGLPKQYSEIAFSNPHQYPLICKVDLLEGTDEKFYIVEIDAHNKHGMGYATLAARMRAFIAEHGATTFPGVAPMMAGAITGKGHSEMFLVWAKHEKFYVPEFHVFREEMEKLGVRVRLVSEPDAPVTITNIWDLDFYKTGTSQRPELFVDLPAMYYDSRLRDSLINGYRMGTIDLLIPPKPYLGSKGVLALLANEIKDPEIEAILLSQISTEALARVRDHLPATYLVTRFGNPDWKSILRSGRWVLKEGISSGMKGVAFSDEVLFEVAFDQALRAKNSFVLQAEVENKPERFAYFEDDGTYKVGQYYKRLTMHIAHRKIAEVTVTARPDRRIHGAKDCLQLGTVVIES</sequence>
<reference evidence="1 2" key="1">
    <citation type="journal article" date="2016" name="Nat. Commun.">
        <title>Thousands of microbial genomes shed light on interconnected biogeochemical processes in an aquifer system.</title>
        <authorList>
            <person name="Anantharaman K."/>
            <person name="Brown C.T."/>
            <person name="Hug L.A."/>
            <person name="Sharon I."/>
            <person name="Castelle C.J."/>
            <person name="Probst A.J."/>
            <person name="Thomas B.C."/>
            <person name="Singh A."/>
            <person name="Wilkins M.J."/>
            <person name="Karaoz U."/>
            <person name="Brodie E.L."/>
            <person name="Williams K.H."/>
            <person name="Hubbard S.S."/>
            <person name="Banfield J.F."/>
        </authorList>
    </citation>
    <scope>NUCLEOTIDE SEQUENCE [LARGE SCALE GENOMIC DNA]</scope>
</reference>
<dbReference type="EMBL" id="MHCX01000046">
    <property type="protein sequence ID" value="OGY28633.1"/>
    <property type="molecule type" value="Genomic_DNA"/>
</dbReference>
<accession>A0A1G1WLS7</accession>